<dbReference type="NCBIfam" id="TIGR00229">
    <property type="entry name" value="sensory_box"/>
    <property type="match status" value="1"/>
</dbReference>
<dbReference type="PRINTS" id="PR01590">
    <property type="entry name" value="HTHFIS"/>
</dbReference>
<dbReference type="Pfam" id="PF25601">
    <property type="entry name" value="AAA_lid_14"/>
    <property type="match status" value="1"/>
</dbReference>
<protein>
    <submittedName>
        <fullName evidence="7">Arginine utilization regulatory protein</fullName>
    </submittedName>
</protein>
<dbReference type="Gene3D" id="3.40.50.300">
    <property type="entry name" value="P-loop containing nucleotide triphosphate hydrolases"/>
    <property type="match status" value="1"/>
</dbReference>
<dbReference type="InterPro" id="IPR025944">
    <property type="entry name" value="Sigma_54_int_dom_CS"/>
</dbReference>
<dbReference type="GO" id="GO:0005524">
    <property type="term" value="F:ATP binding"/>
    <property type="evidence" value="ECO:0007669"/>
    <property type="project" value="UniProtKB-KW"/>
</dbReference>
<dbReference type="InterPro" id="IPR000014">
    <property type="entry name" value="PAS"/>
</dbReference>
<keyword evidence="8" id="KW-1185">Reference proteome</keyword>
<dbReference type="Gene3D" id="1.10.8.60">
    <property type="match status" value="1"/>
</dbReference>
<dbReference type="Pfam" id="PF08448">
    <property type="entry name" value="PAS_4"/>
    <property type="match status" value="1"/>
</dbReference>
<dbReference type="PANTHER" id="PTHR32071:SF74">
    <property type="entry name" value="TRANSCRIPTIONAL ACTIVATOR ROCR"/>
    <property type="match status" value="1"/>
</dbReference>
<evidence type="ECO:0000259" key="5">
    <source>
        <dbReference type="PROSITE" id="PS50045"/>
    </source>
</evidence>
<dbReference type="PROSITE" id="PS00675">
    <property type="entry name" value="SIGMA54_INTERACT_1"/>
    <property type="match status" value="1"/>
</dbReference>
<dbReference type="PROSITE" id="PS50045">
    <property type="entry name" value="SIGMA54_INTERACT_4"/>
    <property type="match status" value="1"/>
</dbReference>
<dbReference type="InterPro" id="IPR013656">
    <property type="entry name" value="PAS_4"/>
</dbReference>
<dbReference type="SUPFAM" id="SSF46689">
    <property type="entry name" value="Homeodomain-like"/>
    <property type="match status" value="1"/>
</dbReference>
<feature type="domain" description="Sigma-54 factor interaction" evidence="5">
    <location>
        <begin position="165"/>
        <end position="393"/>
    </location>
</feature>
<evidence type="ECO:0000313" key="8">
    <source>
        <dbReference type="Proteomes" id="UP000199208"/>
    </source>
</evidence>
<reference evidence="7 8" key="1">
    <citation type="submission" date="2016-10" db="EMBL/GenBank/DDBJ databases">
        <authorList>
            <person name="de Groot N.N."/>
        </authorList>
    </citation>
    <scope>NUCLEOTIDE SEQUENCE [LARGE SCALE GENOMIC DNA]</scope>
    <source>
        <strain evidence="7 8">DSM 2784</strain>
    </source>
</reference>
<dbReference type="SMART" id="SM00382">
    <property type="entry name" value="AAA"/>
    <property type="match status" value="1"/>
</dbReference>
<dbReference type="PROSITE" id="PS50112">
    <property type="entry name" value="PAS"/>
    <property type="match status" value="1"/>
</dbReference>
<dbReference type="STRING" id="1120920.SAMN03080599_00717"/>
<organism evidence="7 8">
    <name type="scientific">Acidaminobacter hydrogenoformans DSM 2784</name>
    <dbReference type="NCBI Taxonomy" id="1120920"/>
    <lineage>
        <taxon>Bacteria</taxon>
        <taxon>Bacillati</taxon>
        <taxon>Bacillota</taxon>
        <taxon>Clostridia</taxon>
        <taxon>Peptostreptococcales</taxon>
        <taxon>Acidaminobacteraceae</taxon>
        <taxon>Acidaminobacter</taxon>
    </lineage>
</organism>
<feature type="domain" description="PAS" evidence="6">
    <location>
        <begin position="16"/>
        <end position="86"/>
    </location>
</feature>
<keyword evidence="4" id="KW-0804">Transcription</keyword>
<dbReference type="InterPro" id="IPR025662">
    <property type="entry name" value="Sigma_54_int_dom_ATP-bd_1"/>
</dbReference>
<keyword evidence="1" id="KW-0547">Nucleotide-binding</keyword>
<evidence type="ECO:0000256" key="3">
    <source>
        <dbReference type="ARBA" id="ARBA00023015"/>
    </source>
</evidence>
<dbReference type="Gene3D" id="3.30.450.20">
    <property type="entry name" value="PAS domain"/>
    <property type="match status" value="1"/>
</dbReference>
<dbReference type="OrthoDB" id="9803970at2"/>
<dbReference type="Gene3D" id="1.10.10.60">
    <property type="entry name" value="Homeodomain-like"/>
    <property type="match status" value="1"/>
</dbReference>
<dbReference type="RefSeq" id="WP_092589496.1">
    <property type="nucleotide sequence ID" value="NZ_FMWL01000002.1"/>
</dbReference>
<evidence type="ECO:0000256" key="4">
    <source>
        <dbReference type="ARBA" id="ARBA00023163"/>
    </source>
</evidence>
<proteinExistence type="predicted"/>
<sequence>MAVYAKADPEMLLFALQKIIESISDGVVMSDAQGRLIIYNQAQERLEELRGTEIIGKPLWEAYGYDPENESEHRQVLTSGKAVENRYEAHAINNGIPKYVSYSTYPIIKNGEAVGVFSISKNETKLHSLLEEAIELKRRFLSLDPEMQEPVEDPGNGTRYSFSNIIGDSEATRQLIKEAQKIAWLDNNILIVGETGTGKEVYAQSIHNHGKKHKEPFIGINCAAIPENLLEGILFGTVKGAYTGALDRSGLFEDARGGTLFLDELNSMPVSMQTKLLRVLQERKVNRVGGSEFVPVKCRVVCAMNEDPLKLIGEGKLRQDLYYRIGGLSLYILPLRQRPEDIRCLTRFFIQKYNHMLNTHVEQLSETLERAFENYGWPGNIRELEHVIENLMVHNDDQTRVLEGTHLPAYLKASLNLGTDSERPKPQRKEPLNDRVDSFEREIILDALCRNSYNISSTSRELGIIRQSLLYKMKRLGIEKPTS</sequence>
<gene>
    <name evidence="7" type="ORF">SAMN03080599_00717</name>
</gene>
<dbReference type="EMBL" id="FMWL01000002">
    <property type="protein sequence ID" value="SCZ77308.1"/>
    <property type="molecule type" value="Genomic_DNA"/>
</dbReference>
<evidence type="ECO:0000259" key="6">
    <source>
        <dbReference type="PROSITE" id="PS50112"/>
    </source>
</evidence>
<dbReference type="CDD" id="cd00130">
    <property type="entry name" value="PAS"/>
    <property type="match status" value="1"/>
</dbReference>
<dbReference type="AlphaFoldDB" id="A0A1G5RTX7"/>
<dbReference type="InterPro" id="IPR035965">
    <property type="entry name" value="PAS-like_dom_sf"/>
</dbReference>
<dbReference type="FunFam" id="3.40.50.300:FF:000006">
    <property type="entry name" value="DNA-binding transcriptional regulator NtrC"/>
    <property type="match status" value="1"/>
</dbReference>
<evidence type="ECO:0000313" key="7">
    <source>
        <dbReference type="EMBL" id="SCZ77308.1"/>
    </source>
</evidence>
<dbReference type="Proteomes" id="UP000199208">
    <property type="component" value="Unassembled WGS sequence"/>
</dbReference>
<dbReference type="GO" id="GO:0043565">
    <property type="term" value="F:sequence-specific DNA binding"/>
    <property type="evidence" value="ECO:0007669"/>
    <property type="project" value="InterPro"/>
</dbReference>
<evidence type="ECO:0000256" key="2">
    <source>
        <dbReference type="ARBA" id="ARBA00022840"/>
    </source>
</evidence>
<dbReference type="PROSITE" id="PS00688">
    <property type="entry name" value="SIGMA54_INTERACT_3"/>
    <property type="match status" value="1"/>
</dbReference>
<keyword evidence="2" id="KW-0067">ATP-binding</keyword>
<dbReference type="PANTHER" id="PTHR32071">
    <property type="entry name" value="TRANSCRIPTIONAL REGULATORY PROTEIN"/>
    <property type="match status" value="1"/>
</dbReference>
<dbReference type="Pfam" id="PF02954">
    <property type="entry name" value="HTH_8"/>
    <property type="match status" value="1"/>
</dbReference>
<dbReference type="InterPro" id="IPR058031">
    <property type="entry name" value="AAA_lid_NorR"/>
</dbReference>
<dbReference type="InterPro" id="IPR003593">
    <property type="entry name" value="AAA+_ATPase"/>
</dbReference>
<accession>A0A1G5RTX7</accession>
<dbReference type="InterPro" id="IPR002078">
    <property type="entry name" value="Sigma_54_int"/>
</dbReference>
<dbReference type="CDD" id="cd00009">
    <property type="entry name" value="AAA"/>
    <property type="match status" value="1"/>
</dbReference>
<evidence type="ECO:0000256" key="1">
    <source>
        <dbReference type="ARBA" id="ARBA00022741"/>
    </source>
</evidence>
<name>A0A1G5RTX7_9FIRM</name>
<dbReference type="Pfam" id="PF00158">
    <property type="entry name" value="Sigma54_activat"/>
    <property type="match status" value="1"/>
</dbReference>
<dbReference type="SUPFAM" id="SSF55785">
    <property type="entry name" value="PYP-like sensor domain (PAS domain)"/>
    <property type="match status" value="1"/>
</dbReference>
<dbReference type="InterPro" id="IPR009057">
    <property type="entry name" value="Homeodomain-like_sf"/>
</dbReference>
<dbReference type="InterPro" id="IPR002197">
    <property type="entry name" value="HTH_Fis"/>
</dbReference>
<dbReference type="GO" id="GO:0006355">
    <property type="term" value="P:regulation of DNA-templated transcription"/>
    <property type="evidence" value="ECO:0007669"/>
    <property type="project" value="InterPro"/>
</dbReference>
<dbReference type="SUPFAM" id="SSF52540">
    <property type="entry name" value="P-loop containing nucleoside triphosphate hydrolases"/>
    <property type="match status" value="1"/>
</dbReference>
<dbReference type="InterPro" id="IPR027417">
    <property type="entry name" value="P-loop_NTPase"/>
</dbReference>
<keyword evidence="3" id="KW-0805">Transcription regulation</keyword>